<dbReference type="AlphaFoldDB" id="A0A2P8CIJ3"/>
<dbReference type="EMBL" id="PYGC01000002">
    <property type="protein sequence ID" value="PSK84796.1"/>
    <property type="molecule type" value="Genomic_DNA"/>
</dbReference>
<evidence type="ECO:0000256" key="1">
    <source>
        <dbReference type="SAM" id="Phobius"/>
    </source>
</evidence>
<evidence type="ECO:0000313" key="3">
    <source>
        <dbReference type="Proteomes" id="UP000240621"/>
    </source>
</evidence>
<name>A0A2P8CIJ3_9BACT</name>
<dbReference type="RefSeq" id="WP_146141966.1">
    <property type="nucleotide sequence ID" value="NZ_BLAU01000001.1"/>
</dbReference>
<keyword evidence="1" id="KW-0812">Transmembrane</keyword>
<dbReference type="Proteomes" id="UP000240621">
    <property type="component" value="Unassembled WGS sequence"/>
</dbReference>
<keyword evidence="1" id="KW-1133">Transmembrane helix</keyword>
<sequence length="64" mass="7526">MRLFLYIAGYFLMLLALIAALLFLSVCLERIHLSKAMIATLLFVALFFSDHGRYLIHREHRSRE</sequence>
<accession>A0A2P8CIJ3</accession>
<feature type="transmembrane region" description="Helical" evidence="1">
    <location>
        <begin position="37"/>
        <end position="56"/>
    </location>
</feature>
<comment type="caution">
    <text evidence="2">The sequence shown here is derived from an EMBL/GenBank/DDBJ whole genome shotgun (WGS) entry which is preliminary data.</text>
</comment>
<evidence type="ECO:0000313" key="2">
    <source>
        <dbReference type="EMBL" id="PSK84796.1"/>
    </source>
</evidence>
<protein>
    <submittedName>
        <fullName evidence="2">Uncharacterized protein</fullName>
    </submittedName>
</protein>
<proteinExistence type="predicted"/>
<organism evidence="2 3">
    <name type="scientific">Prolixibacter denitrificans</name>
    <dbReference type="NCBI Taxonomy" id="1541063"/>
    <lineage>
        <taxon>Bacteria</taxon>
        <taxon>Pseudomonadati</taxon>
        <taxon>Bacteroidota</taxon>
        <taxon>Bacteroidia</taxon>
        <taxon>Marinilabiliales</taxon>
        <taxon>Prolixibacteraceae</taxon>
        <taxon>Prolixibacter</taxon>
    </lineage>
</organism>
<gene>
    <name evidence="2" type="ORF">CLV93_102587</name>
</gene>
<reference evidence="2 3" key="1">
    <citation type="submission" date="2018-03" db="EMBL/GenBank/DDBJ databases">
        <title>Genomic Encyclopedia of Archaeal and Bacterial Type Strains, Phase II (KMG-II): from individual species to whole genera.</title>
        <authorList>
            <person name="Goeker M."/>
        </authorList>
    </citation>
    <scope>NUCLEOTIDE SEQUENCE [LARGE SCALE GENOMIC DNA]</scope>
    <source>
        <strain evidence="2 3">DSM 27267</strain>
    </source>
</reference>
<keyword evidence="1" id="KW-0472">Membrane</keyword>